<keyword evidence="9" id="KW-0479">Metal-binding</keyword>
<reference evidence="17" key="1">
    <citation type="submission" date="2025-08" db="UniProtKB">
        <authorList>
            <consortium name="RefSeq"/>
        </authorList>
    </citation>
    <scope>IDENTIFICATION</scope>
    <source>
        <tissue evidence="17">Blood</tissue>
    </source>
</reference>
<dbReference type="Gene3D" id="4.10.70.10">
    <property type="entry name" value="Disintegrin domain"/>
    <property type="match status" value="1"/>
</dbReference>
<evidence type="ECO:0000313" key="16">
    <source>
        <dbReference type="Proteomes" id="UP001652627"/>
    </source>
</evidence>
<feature type="signal peptide" evidence="12">
    <location>
        <begin position="1"/>
        <end position="42"/>
    </location>
</feature>
<dbReference type="InterPro" id="IPR034027">
    <property type="entry name" value="Reprolysin_adamalysin"/>
</dbReference>
<evidence type="ECO:0000256" key="11">
    <source>
        <dbReference type="SAM" id="Phobius"/>
    </source>
</evidence>
<dbReference type="GO" id="GO:1990913">
    <property type="term" value="C:sperm head plasma membrane"/>
    <property type="evidence" value="ECO:0007669"/>
    <property type="project" value="TreeGrafter"/>
</dbReference>
<feature type="chain" id="PRO_5047159915" evidence="12">
    <location>
        <begin position="43"/>
        <end position="768"/>
    </location>
</feature>
<dbReference type="PROSITE" id="PS50215">
    <property type="entry name" value="ADAM_MEPRO"/>
    <property type="match status" value="1"/>
</dbReference>
<evidence type="ECO:0000259" key="14">
    <source>
        <dbReference type="PROSITE" id="PS50214"/>
    </source>
</evidence>
<evidence type="ECO:0000313" key="17">
    <source>
        <dbReference type="RefSeq" id="XP_013808352.2"/>
    </source>
</evidence>
<dbReference type="OrthoDB" id="5951731at2759"/>
<proteinExistence type="predicted"/>
<keyword evidence="4 11" id="KW-1133">Transmembrane helix</keyword>
<feature type="binding site" evidence="9">
    <location>
        <position position="360"/>
    </location>
    <ligand>
        <name>Zn(2+)</name>
        <dbReference type="ChEBI" id="CHEBI:29105"/>
        <note>catalytic</note>
    </ligand>
</feature>
<evidence type="ECO:0000256" key="10">
    <source>
        <dbReference type="SAM" id="MobiDB-lite"/>
    </source>
</evidence>
<organism evidence="16 17">
    <name type="scientific">Apteryx mantelli</name>
    <name type="common">North Island brown kiwi</name>
    <dbReference type="NCBI Taxonomy" id="2696672"/>
    <lineage>
        <taxon>Eukaryota</taxon>
        <taxon>Metazoa</taxon>
        <taxon>Chordata</taxon>
        <taxon>Craniata</taxon>
        <taxon>Vertebrata</taxon>
        <taxon>Euteleostomi</taxon>
        <taxon>Archelosauria</taxon>
        <taxon>Archosauria</taxon>
        <taxon>Dinosauria</taxon>
        <taxon>Saurischia</taxon>
        <taxon>Theropoda</taxon>
        <taxon>Coelurosauria</taxon>
        <taxon>Aves</taxon>
        <taxon>Palaeognathae</taxon>
        <taxon>Apterygiformes</taxon>
        <taxon>Apterygidae</taxon>
        <taxon>Apteryx</taxon>
    </lineage>
</organism>
<dbReference type="Pfam" id="PF08516">
    <property type="entry name" value="ADAM_CR"/>
    <property type="match status" value="1"/>
</dbReference>
<dbReference type="PANTHER" id="PTHR11905:SF120">
    <property type="entry name" value="DISINTEGRIN AND METALLOPROTEINASE DOMAIN-CONTAINING PROTEIN 1A"/>
    <property type="match status" value="1"/>
</dbReference>
<evidence type="ECO:0000256" key="2">
    <source>
        <dbReference type="ARBA" id="ARBA00022536"/>
    </source>
</evidence>
<keyword evidence="2 8" id="KW-0245">EGF-like domain</keyword>
<dbReference type="InterPro" id="IPR001762">
    <property type="entry name" value="Disintegrin_dom"/>
</dbReference>
<dbReference type="Pfam" id="PF01421">
    <property type="entry name" value="Reprolysin"/>
    <property type="match status" value="1"/>
</dbReference>
<protein>
    <submittedName>
        <fullName evidence="17">Disintegrin and metalloproteinase domain-containing protein 21-like</fullName>
    </submittedName>
</protein>
<keyword evidence="16" id="KW-1185">Reference proteome</keyword>
<keyword evidence="6 8" id="KW-1015">Disulfide bond</keyword>
<dbReference type="GO" id="GO:0004222">
    <property type="term" value="F:metalloendopeptidase activity"/>
    <property type="evidence" value="ECO:0007669"/>
    <property type="project" value="InterPro"/>
</dbReference>
<dbReference type="InterPro" id="IPR002870">
    <property type="entry name" value="Peptidase_M12B_N"/>
</dbReference>
<evidence type="ECO:0000256" key="3">
    <source>
        <dbReference type="ARBA" id="ARBA00022692"/>
    </source>
</evidence>
<dbReference type="SUPFAM" id="SSF55486">
    <property type="entry name" value="Metalloproteases ('zincins'), catalytic domain"/>
    <property type="match status" value="1"/>
</dbReference>
<dbReference type="PANTHER" id="PTHR11905">
    <property type="entry name" value="ADAM A DISINTEGRIN AND METALLOPROTEASE DOMAIN"/>
    <property type="match status" value="1"/>
</dbReference>
<gene>
    <name evidence="17" type="primary">LOC106492966</name>
</gene>
<feature type="compositionally biased region" description="Polar residues" evidence="10">
    <location>
        <begin position="750"/>
        <end position="768"/>
    </location>
</feature>
<dbReference type="CDD" id="cd04269">
    <property type="entry name" value="ZnMc_adamalysin_II_like"/>
    <property type="match status" value="1"/>
</dbReference>
<dbReference type="SMART" id="SM00050">
    <property type="entry name" value="DISIN"/>
    <property type="match status" value="1"/>
</dbReference>
<keyword evidence="3 11" id="KW-0812">Transmembrane</keyword>
<dbReference type="Pfam" id="PF00200">
    <property type="entry name" value="Disintegrin"/>
    <property type="match status" value="1"/>
</dbReference>
<feature type="binding site" evidence="9">
    <location>
        <position position="354"/>
    </location>
    <ligand>
        <name>Zn(2+)</name>
        <dbReference type="ChEBI" id="CHEBI:29105"/>
        <note>catalytic</note>
    </ligand>
</feature>
<keyword evidence="9" id="KW-0862">Zinc</keyword>
<dbReference type="Proteomes" id="UP001652627">
    <property type="component" value="Chromosome 17"/>
</dbReference>
<evidence type="ECO:0000256" key="8">
    <source>
        <dbReference type="PROSITE-ProRule" id="PRU00076"/>
    </source>
</evidence>
<dbReference type="SUPFAM" id="SSF57552">
    <property type="entry name" value="Blood coagulation inhibitor (disintegrin)"/>
    <property type="match status" value="1"/>
</dbReference>
<dbReference type="GO" id="GO:0006508">
    <property type="term" value="P:proteolysis"/>
    <property type="evidence" value="ECO:0007669"/>
    <property type="project" value="InterPro"/>
</dbReference>
<evidence type="ECO:0000256" key="5">
    <source>
        <dbReference type="ARBA" id="ARBA00023136"/>
    </source>
</evidence>
<feature type="domain" description="Peptidase M12B" evidence="15">
    <location>
        <begin position="208"/>
        <end position="409"/>
    </location>
</feature>
<dbReference type="InterPro" id="IPR000742">
    <property type="entry name" value="EGF"/>
</dbReference>
<dbReference type="GO" id="GO:0008584">
    <property type="term" value="P:male gonad development"/>
    <property type="evidence" value="ECO:0007669"/>
    <property type="project" value="TreeGrafter"/>
</dbReference>
<dbReference type="KEGG" id="aam:106492966"/>
<feature type="active site" evidence="9">
    <location>
        <position position="351"/>
    </location>
</feature>
<dbReference type="InterPro" id="IPR006586">
    <property type="entry name" value="ADAM_Cys-rich"/>
</dbReference>
<dbReference type="SMART" id="SM00608">
    <property type="entry name" value="ACR"/>
    <property type="match status" value="1"/>
</dbReference>
<dbReference type="GO" id="GO:0009897">
    <property type="term" value="C:external side of plasma membrane"/>
    <property type="evidence" value="ECO:0007669"/>
    <property type="project" value="TreeGrafter"/>
</dbReference>
<evidence type="ECO:0000259" key="15">
    <source>
        <dbReference type="PROSITE" id="PS50215"/>
    </source>
</evidence>
<dbReference type="RefSeq" id="XP_013808352.2">
    <property type="nucleotide sequence ID" value="XM_013952898.2"/>
</dbReference>
<feature type="disulfide bond" evidence="7">
    <location>
        <begin position="475"/>
        <end position="495"/>
    </location>
</feature>
<feature type="binding site" evidence="9">
    <location>
        <position position="350"/>
    </location>
    <ligand>
        <name>Zn(2+)</name>
        <dbReference type="ChEBI" id="CHEBI:29105"/>
        <note>catalytic</note>
    </ligand>
</feature>
<dbReference type="InterPro" id="IPR036436">
    <property type="entry name" value="Disintegrin_dom_sf"/>
</dbReference>
<feature type="domain" description="Disintegrin" evidence="14">
    <location>
        <begin position="417"/>
        <end position="503"/>
    </location>
</feature>
<dbReference type="InterPro" id="IPR001590">
    <property type="entry name" value="Peptidase_M12B"/>
</dbReference>
<dbReference type="Pfam" id="PF07974">
    <property type="entry name" value="EGF_2"/>
    <property type="match status" value="1"/>
</dbReference>
<feature type="domain" description="EGF-like" evidence="13">
    <location>
        <begin position="642"/>
        <end position="676"/>
    </location>
</feature>
<dbReference type="PROSITE" id="PS50026">
    <property type="entry name" value="EGF_3"/>
    <property type="match status" value="1"/>
</dbReference>
<feature type="disulfide bond" evidence="8">
    <location>
        <begin position="666"/>
        <end position="675"/>
    </location>
</feature>
<evidence type="ECO:0000256" key="1">
    <source>
        <dbReference type="ARBA" id="ARBA00004167"/>
    </source>
</evidence>
<dbReference type="GO" id="GO:0046872">
    <property type="term" value="F:metal ion binding"/>
    <property type="evidence" value="ECO:0007669"/>
    <property type="project" value="UniProtKB-KW"/>
</dbReference>
<comment type="caution">
    <text evidence="8">Lacks conserved residue(s) required for the propagation of feature annotation.</text>
</comment>
<evidence type="ECO:0000256" key="6">
    <source>
        <dbReference type="ARBA" id="ARBA00023157"/>
    </source>
</evidence>
<dbReference type="Pfam" id="PF01562">
    <property type="entry name" value="Pep_M12B_propep"/>
    <property type="match status" value="1"/>
</dbReference>
<evidence type="ECO:0000256" key="4">
    <source>
        <dbReference type="ARBA" id="ARBA00022989"/>
    </source>
</evidence>
<dbReference type="InterPro" id="IPR024079">
    <property type="entry name" value="MetalloPept_cat_dom_sf"/>
</dbReference>
<evidence type="ECO:0000259" key="13">
    <source>
        <dbReference type="PROSITE" id="PS50026"/>
    </source>
</evidence>
<accession>A0A8B7JB88</accession>
<keyword evidence="12" id="KW-0732">Signal</keyword>
<evidence type="ECO:0000256" key="9">
    <source>
        <dbReference type="PROSITE-ProRule" id="PRU00276"/>
    </source>
</evidence>
<dbReference type="Gene3D" id="3.40.390.10">
    <property type="entry name" value="Collagenase (Catalytic Domain)"/>
    <property type="match status" value="1"/>
</dbReference>
<dbReference type="PROSITE" id="PS50214">
    <property type="entry name" value="DISINTEGRIN_2"/>
    <property type="match status" value="1"/>
</dbReference>
<keyword evidence="5 11" id="KW-0472">Membrane</keyword>
<evidence type="ECO:0000256" key="7">
    <source>
        <dbReference type="PROSITE-ProRule" id="PRU00068"/>
    </source>
</evidence>
<feature type="transmembrane region" description="Helical" evidence="11">
    <location>
        <begin position="696"/>
        <end position="721"/>
    </location>
</feature>
<comment type="subcellular location">
    <subcellularLocation>
        <location evidence="1">Membrane</location>
        <topology evidence="1">Single-pass membrane protein</topology>
    </subcellularLocation>
</comment>
<dbReference type="GeneID" id="106492966"/>
<evidence type="ECO:0000256" key="12">
    <source>
        <dbReference type="SAM" id="SignalP"/>
    </source>
</evidence>
<feature type="disulfide bond" evidence="9">
    <location>
        <begin position="324"/>
        <end position="404"/>
    </location>
</feature>
<sequence>MSPNRRQAGGVPRGIPAGRGAQLLRLGLSLLLLAPLPPRADCSPQPSWGYAAYEIVVPRKIGPKAGKASQDRVSYIINVQGLDYTINLRQKKDFIIKNFPVFTRDSRGEIVVQQPHVAADCYYHGYVDGSPGSTVTLSTCSGLRGLLQVGNLSYSIEPLADSSTFEHLLLQREDTSPEMIMCKISNEGRQFAGAGIATRQFQPWGHTRYLELLVVVDKEGFDAFSKNITNVTLEVIEIINLVDGLFYSFRLRILITALEVWAEKNPISISKNITEVLHNFNFWRKQKSLAHTVHDVGCLFAALDFGHGTRTLHMGGKSNFASVCDRKRASAVVSSFAKQTYMHTAAQVAHELGHVIGMEHDDKYCTCGNTSKCIMNAHSMVNYQFSNCSTKHYFDFIASGKGYCLDNAPESVMPFTPQRCGNGILEPGEQCDCGSAAQCKLDPCCDNTCQKKEGAICTSGGCCKNCKPLPEGEVCRESTSPCDLPEYCSGTSEHCPADMAMQDGTVCAEDGYCYLGKCQSRTLQCIHIFGEETRPAPLKCFKEVNMKGDRFGNCWGSGAGGKFEKCKLENVLCGRMQCTNIRHVPWLQDHTTIIQTPVGDTWCWGTDYHLGVLDAGAVEDGTQCGEKKICINRTCVPEAKYLTSHCSSKRTCRGKGVCNTKGNCHCDDGWAPPYCQFAGFGGSIDSGPAPVTKKGLFRLIMASMVITVAVLLVLAALAILLMKMLGRTQALNRLAKCFRSREQPPEEDVQNQQEGDSSKPEGSQNAIA</sequence>
<dbReference type="InterPro" id="IPR013111">
    <property type="entry name" value="EGF_extracell"/>
</dbReference>
<feature type="region of interest" description="Disordered" evidence="10">
    <location>
        <begin position="741"/>
        <end position="768"/>
    </location>
</feature>
<dbReference type="PROSITE" id="PS01186">
    <property type="entry name" value="EGF_2"/>
    <property type="match status" value="1"/>
</dbReference>
<name>A0A8B7JB88_9AVES</name>